<dbReference type="AlphaFoldDB" id="A0A3B1A552"/>
<keyword evidence="6 8" id="KW-0472">Membrane</keyword>
<evidence type="ECO:0000256" key="6">
    <source>
        <dbReference type="ARBA" id="ARBA00023136"/>
    </source>
</evidence>
<evidence type="ECO:0000256" key="1">
    <source>
        <dbReference type="ARBA" id="ARBA00004401"/>
    </source>
</evidence>
<keyword evidence="4 8" id="KW-0812">Transmembrane</keyword>
<proteinExistence type="inferred from homology"/>
<dbReference type="PANTHER" id="PTHR37479:SF1">
    <property type="entry name" value="CELL DIVISION PROTEIN FTSL"/>
    <property type="match status" value="1"/>
</dbReference>
<keyword evidence="7" id="KW-0131">Cell cycle</keyword>
<gene>
    <name evidence="9" type="ORF">MNBD_GAMMA22-1461</name>
</gene>
<evidence type="ECO:0000256" key="8">
    <source>
        <dbReference type="SAM" id="Phobius"/>
    </source>
</evidence>
<keyword evidence="5 8" id="KW-1133">Transmembrane helix</keyword>
<evidence type="ECO:0000313" key="9">
    <source>
        <dbReference type="EMBL" id="VAW99201.1"/>
    </source>
</evidence>
<dbReference type="GO" id="GO:0032153">
    <property type="term" value="C:cell division site"/>
    <property type="evidence" value="ECO:0007669"/>
    <property type="project" value="TreeGrafter"/>
</dbReference>
<accession>A0A3B1A552</accession>
<dbReference type="NCBIfam" id="TIGR02209">
    <property type="entry name" value="ftsL_broad"/>
    <property type="match status" value="1"/>
</dbReference>
<dbReference type="EMBL" id="UOFS01000039">
    <property type="protein sequence ID" value="VAW99201.1"/>
    <property type="molecule type" value="Genomic_DNA"/>
</dbReference>
<dbReference type="GO" id="GO:0005886">
    <property type="term" value="C:plasma membrane"/>
    <property type="evidence" value="ECO:0007669"/>
    <property type="project" value="UniProtKB-SubCell"/>
</dbReference>
<comment type="subcellular location">
    <subcellularLocation>
        <location evidence="1">Cell membrane</location>
        <topology evidence="1">Single-pass type II membrane protein</topology>
    </subcellularLocation>
</comment>
<dbReference type="Pfam" id="PF04999">
    <property type="entry name" value="FtsL"/>
    <property type="match status" value="1"/>
</dbReference>
<dbReference type="GO" id="GO:0043093">
    <property type="term" value="P:FtsZ-dependent cytokinesis"/>
    <property type="evidence" value="ECO:0007669"/>
    <property type="project" value="TreeGrafter"/>
</dbReference>
<protein>
    <submittedName>
        <fullName evidence="9">Cell division protein FtsL</fullName>
    </submittedName>
</protein>
<dbReference type="InterPro" id="IPR011922">
    <property type="entry name" value="Cell_div_FtsL"/>
</dbReference>
<reference evidence="9" key="1">
    <citation type="submission" date="2018-06" db="EMBL/GenBank/DDBJ databases">
        <authorList>
            <person name="Zhirakovskaya E."/>
        </authorList>
    </citation>
    <scope>NUCLEOTIDE SEQUENCE</scope>
</reference>
<sequence>MKNVFIIGFLTSIIFISSISVIYTKHYSRKIFSELNELQASRDKMNVEWGQLQLEQSTWATHGRIERIARKTIGMSVPDHQDVIFITTNEKTK</sequence>
<dbReference type="PANTHER" id="PTHR37479">
    <property type="entry name" value="CELL DIVISION PROTEIN FTSL"/>
    <property type="match status" value="1"/>
</dbReference>
<organism evidence="9">
    <name type="scientific">hydrothermal vent metagenome</name>
    <dbReference type="NCBI Taxonomy" id="652676"/>
    <lineage>
        <taxon>unclassified sequences</taxon>
        <taxon>metagenomes</taxon>
        <taxon>ecological metagenomes</taxon>
    </lineage>
</organism>
<evidence type="ECO:0000256" key="3">
    <source>
        <dbReference type="ARBA" id="ARBA00022618"/>
    </source>
</evidence>
<keyword evidence="3 9" id="KW-0132">Cell division</keyword>
<evidence type="ECO:0000256" key="2">
    <source>
        <dbReference type="ARBA" id="ARBA00022475"/>
    </source>
</evidence>
<name>A0A3B1A552_9ZZZZ</name>
<dbReference type="HAMAP" id="MF_00910">
    <property type="entry name" value="FtsL"/>
    <property type="match status" value="1"/>
</dbReference>
<feature type="transmembrane region" description="Helical" evidence="8">
    <location>
        <begin position="6"/>
        <end position="24"/>
    </location>
</feature>
<keyword evidence="2" id="KW-1003">Cell membrane</keyword>
<evidence type="ECO:0000256" key="4">
    <source>
        <dbReference type="ARBA" id="ARBA00022692"/>
    </source>
</evidence>
<evidence type="ECO:0000256" key="5">
    <source>
        <dbReference type="ARBA" id="ARBA00022989"/>
    </source>
</evidence>
<evidence type="ECO:0000256" key="7">
    <source>
        <dbReference type="ARBA" id="ARBA00023306"/>
    </source>
</evidence>